<dbReference type="InterPro" id="IPR000571">
    <property type="entry name" value="Znf_CCCH"/>
</dbReference>
<evidence type="ECO:0000256" key="2">
    <source>
        <dbReference type="ARBA" id="ARBA00022737"/>
    </source>
</evidence>
<evidence type="ECO:0000256" key="1">
    <source>
        <dbReference type="ARBA" id="ARBA00022723"/>
    </source>
</evidence>
<evidence type="ECO:0000313" key="8">
    <source>
        <dbReference type="EMBL" id="EFC36608.1"/>
    </source>
</evidence>
<feature type="compositionally biased region" description="Basic and acidic residues" evidence="6">
    <location>
        <begin position="103"/>
        <end position="113"/>
    </location>
</feature>
<dbReference type="InterPro" id="IPR045124">
    <property type="entry name" value="Su(sable)-like"/>
</dbReference>
<keyword evidence="2" id="KW-0677">Repeat</keyword>
<keyword evidence="3 5" id="KW-0863">Zinc-finger</keyword>
<dbReference type="GO" id="GO:0005634">
    <property type="term" value="C:nucleus"/>
    <property type="evidence" value="ECO:0007669"/>
    <property type="project" value="TreeGrafter"/>
</dbReference>
<reference evidence="8 9" key="1">
    <citation type="journal article" date="2010" name="Cell">
        <title>The genome of Naegleria gruberi illuminates early eukaryotic versatility.</title>
        <authorList>
            <person name="Fritz-Laylin L.K."/>
            <person name="Prochnik S.E."/>
            <person name="Ginger M.L."/>
            <person name="Dacks J.B."/>
            <person name="Carpenter M.L."/>
            <person name="Field M.C."/>
            <person name="Kuo A."/>
            <person name="Paredez A."/>
            <person name="Chapman J."/>
            <person name="Pham J."/>
            <person name="Shu S."/>
            <person name="Neupane R."/>
            <person name="Cipriano M."/>
            <person name="Mancuso J."/>
            <person name="Tu H."/>
            <person name="Salamov A."/>
            <person name="Lindquist E."/>
            <person name="Shapiro H."/>
            <person name="Lucas S."/>
            <person name="Grigoriev I.V."/>
            <person name="Cande W.Z."/>
            <person name="Fulton C."/>
            <person name="Rokhsar D.S."/>
            <person name="Dawson S.C."/>
        </authorList>
    </citation>
    <scope>NUCLEOTIDE SEQUENCE [LARGE SCALE GENOMIC DNA]</scope>
    <source>
        <strain evidence="8 9">NEG-M</strain>
    </source>
</reference>
<dbReference type="STRING" id="5762.D2W2T6"/>
<dbReference type="GO" id="GO:0045892">
    <property type="term" value="P:negative regulation of DNA-templated transcription"/>
    <property type="evidence" value="ECO:0007669"/>
    <property type="project" value="InterPro"/>
</dbReference>
<dbReference type="eggNOG" id="KOG1040">
    <property type="taxonomic scope" value="Eukaryota"/>
</dbReference>
<evidence type="ECO:0000256" key="6">
    <source>
        <dbReference type="SAM" id="MobiDB-lite"/>
    </source>
</evidence>
<dbReference type="KEGG" id="ngr:NAEGRDRAFT_54270"/>
<dbReference type="EMBL" id="GG738928">
    <property type="protein sequence ID" value="EFC36608.1"/>
    <property type="molecule type" value="Genomic_DNA"/>
</dbReference>
<keyword evidence="9" id="KW-1185">Reference proteome</keyword>
<evidence type="ECO:0000256" key="5">
    <source>
        <dbReference type="PROSITE-ProRule" id="PRU00723"/>
    </source>
</evidence>
<feature type="region of interest" description="Disordered" evidence="6">
    <location>
        <begin position="88"/>
        <end position="142"/>
    </location>
</feature>
<dbReference type="AlphaFoldDB" id="D2W2T6"/>
<dbReference type="PANTHER" id="PTHR13119">
    <property type="entry name" value="ZINC FINGER CCCH DOMAIN-CONTAINING PROTEI"/>
    <property type="match status" value="1"/>
</dbReference>
<gene>
    <name evidence="8" type="ORF">NAEGRDRAFT_54270</name>
</gene>
<protein>
    <submittedName>
        <fullName evidence="8">Predicted protein</fullName>
    </submittedName>
</protein>
<feature type="region of interest" description="Disordered" evidence="6">
    <location>
        <begin position="295"/>
        <end position="317"/>
    </location>
</feature>
<proteinExistence type="predicted"/>
<feature type="compositionally biased region" description="Basic residues" evidence="6">
    <location>
        <begin position="114"/>
        <end position="126"/>
    </location>
</feature>
<accession>D2W2T6</accession>
<evidence type="ECO:0000259" key="7">
    <source>
        <dbReference type="PROSITE" id="PS50103"/>
    </source>
</evidence>
<feature type="region of interest" description="Disordered" evidence="6">
    <location>
        <begin position="354"/>
        <end position="387"/>
    </location>
</feature>
<evidence type="ECO:0000256" key="4">
    <source>
        <dbReference type="ARBA" id="ARBA00022833"/>
    </source>
</evidence>
<name>D2W2T6_NAEGR</name>
<dbReference type="GO" id="GO:0008270">
    <property type="term" value="F:zinc ion binding"/>
    <property type="evidence" value="ECO:0007669"/>
    <property type="project" value="UniProtKB-KW"/>
</dbReference>
<feature type="compositionally biased region" description="Basic and acidic residues" evidence="6">
    <location>
        <begin position="295"/>
        <end position="304"/>
    </location>
</feature>
<keyword evidence="1 5" id="KW-0479">Metal-binding</keyword>
<feature type="domain" description="C3H1-type" evidence="7">
    <location>
        <begin position="256"/>
        <end position="279"/>
    </location>
</feature>
<feature type="domain" description="C3H1-type" evidence="7">
    <location>
        <begin position="226"/>
        <end position="253"/>
    </location>
</feature>
<feature type="zinc finger region" description="C3H1-type" evidence="5">
    <location>
        <begin position="226"/>
        <end position="253"/>
    </location>
</feature>
<feature type="compositionally biased region" description="Low complexity" evidence="6">
    <location>
        <begin position="373"/>
        <end position="387"/>
    </location>
</feature>
<feature type="compositionally biased region" description="Basic and acidic residues" evidence="6">
    <location>
        <begin position="208"/>
        <end position="220"/>
    </location>
</feature>
<dbReference type="Proteomes" id="UP000006671">
    <property type="component" value="Unassembled WGS sequence"/>
</dbReference>
<dbReference type="RefSeq" id="XP_002669352.1">
    <property type="nucleotide sequence ID" value="XM_002669306.1"/>
</dbReference>
<dbReference type="PANTHER" id="PTHR13119:SF12">
    <property type="entry name" value="PROTEIN SUPPRESSOR OF SABLE"/>
    <property type="match status" value="1"/>
</dbReference>
<feature type="compositionally biased region" description="Basic residues" evidence="6">
    <location>
        <begin position="185"/>
        <end position="207"/>
    </location>
</feature>
<keyword evidence="4 5" id="KW-0862">Zinc</keyword>
<dbReference type="GO" id="GO:0003723">
    <property type="term" value="F:RNA binding"/>
    <property type="evidence" value="ECO:0007669"/>
    <property type="project" value="InterPro"/>
</dbReference>
<feature type="region of interest" description="Disordered" evidence="6">
    <location>
        <begin position="178"/>
        <end position="220"/>
    </location>
</feature>
<organism evidence="9">
    <name type="scientific">Naegleria gruberi</name>
    <name type="common">Amoeba</name>
    <dbReference type="NCBI Taxonomy" id="5762"/>
    <lineage>
        <taxon>Eukaryota</taxon>
        <taxon>Discoba</taxon>
        <taxon>Heterolobosea</taxon>
        <taxon>Tetramitia</taxon>
        <taxon>Eutetramitia</taxon>
        <taxon>Vahlkampfiidae</taxon>
        <taxon>Naegleria</taxon>
    </lineage>
</organism>
<feature type="compositionally biased region" description="Polar residues" evidence="6">
    <location>
        <begin position="129"/>
        <end position="142"/>
    </location>
</feature>
<feature type="zinc finger region" description="C3H1-type" evidence="5">
    <location>
        <begin position="256"/>
        <end position="279"/>
    </location>
</feature>
<evidence type="ECO:0000256" key="3">
    <source>
        <dbReference type="ARBA" id="ARBA00022771"/>
    </source>
</evidence>
<dbReference type="OrthoDB" id="411372at2759"/>
<dbReference type="SMART" id="SM00356">
    <property type="entry name" value="ZnF_C3H1"/>
    <property type="match status" value="2"/>
</dbReference>
<dbReference type="InParanoid" id="D2W2T6"/>
<evidence type="ECO:0000313" key="9">
    <source>
        <dbReference type="Proteomes" id="UP000006671"/>
    </source>
</evidence>
<dbReference type="GeneID" id="8859920"/>
<dbReference type="Pfam" id="PF00642">
    <property type="entry name" value="zf-CCCH"/>
    <property type="match status" value="1"/>
</dbReference>
<sequence length="404" mass="45963">MGEHQHDHSTQTLADNTNECSIEALQKCLREKASSEWFKNKPEMLSIFDEFIKTPKQIDLTRKYEGQRDEKKGLDSLRGLALENKVGTEEDNSLDRGNNFGMEMKKSNSNEKPKIKKVTRKQKKKNITSEEASSNETVANPSLSNLEIPSEIVPINNLENNSKQIREEFLVEKIDETQKHEKVTKQGKKKSSPSKSNKTKQDKKRKQKKDDRSAHKKFKVMEPKEPLVKDFCKFFLHGNCHKGDSCPFSHDKKTFPCKFFHLYNSCKKGDSCEFSHHTPLSDAYRQLLMNTEKKFAQEPAKEESSNPNPIPFPQFENLQQSPSFTLNNSTITSSNPSFPLPGLSGSSSIPFPTTFSSNLEENFTPTDPTPELTTNTQPIIPITSSPSLPFTNPFSNPFIHPNNY</sequence>
<dbReference type="Gene3D" id="4.10.1000.10">
    <property type="entry name" value="Zinc finger, CCCH-type"/>
    <property type="match status" value="1"/>
</dbReference>
<dbReference type="VEuPathDB" id="AmoebaDB:NAEGRDRAFT_54270"/>
<dbReference type="PROSITE" id="PS50103">
    <property type="entry name" value="ZF_C3H1"/>
    <property type="match status" value="2"/>
</dbReference>
<dbReference type="SUPFAM" id="SSF90229">
    <property type="entry name" value="CCCH zinc finger"/>
    <property type="match status" value="2"/>
</dbReference>
<dbReference type="InterPro" id="IPR036855">
    <property type="entry name" value="Znf_CCCH_sf"/>
</dbReference>